<feature type="binding site" evidence="4">
    <location>
        <position position="334"/>
    </location>
    <ligand>
        <name>substrate</name>
    </ligand>
</feature>
<evidence type="ECO:0000256" key="5">
    <source>
        <dbReference type="PIRSR" id="PIRSR000524-50"/>
    </source>
</evidence>
<dbReference type="InterPro" id="IPR020578">
    <property type="entry name" value="Aminotrans_V_PyrdxlP_BS"/>
</dbReference>
<evidence type="ECO:0000259" key="8">
    <source>
        <dbReference type="Pfam" id="PF00266"/>
    </source>
</evidence>
<feature type="modified residue" description="N6-(pyridoxal phosphate)lysine" evidence="5">
    <location>
        <position position="191"/>
    </location>
</feature>
<evidence type="ECO:0000256" key="6">
    <source>
        <dbReference type="RuleBase" id="RU004075"/>
    </source>
</evidence>
<reference evidence="9" key="1">
    <citation type="submission" date="2020-07" db="EMBL/GenBank/DDBJ databases">
        <title>Huge and variable diversity of episymbiotic CPR bacteria and DPANN archaea in groundwater ecosystems.</title>
        <authorList>
            <person name="He C.Y."/>
            <person name="Keren R."/>
            <person name="Whittaker M."/>
            <person name="Farag I.F."/>
            <person name="Doudna J."/>
            <person name="Cate J.H.D."/>
            <person name="Banfield J.F."/>
        </authorList>
    </citation>
    <scope>NUCLEOTIDE SEQUENCE</scope>
    <source>
        <strain evidence="9">NC_groundwater_1370_Ag_S-0.2um_69_93</strain>
    </source>
</reference>
<sequence length="379" mass="40569">MRKYHLLAPGPTPVPPQVLEAMARPLVHHRTKDFEALFAEVRSGLAWLHQDEGDVIILASSGTGGMEAAVANLLSPGEGALVVEGGKFGERWTEICRAYGVAAEVLRVEPGYSLRLDELESRLDPSRHKAVFVQASETSTGAKHDVQALGGLLKKKAPDTLLVVDAITALGVYDIRPAEWGIDVLVGGSQKALMLPPGLATLWLSGRAWAAAAKSRGPRYYFDLRIERKVQAKNTTAWTPAISLIVGLRVALEMMRQEGLEGIFKRHAKLAAGTQAAVEALGLEIFPRDLRSESVTAVRVPEGVNGKAIPDRMQDTYGVTIAGGQGELAGKIFRIGHLGYVDESDVLTAVGALENVLADLGRRVDRGAGVAAAQEALLR</sequence>
<dbReference type="InterPro" id="IPR000192">
    <property type="entry name" value="Aminotrans_V_dom"/>
</dbReference>
<dbReference type="GO" id="GO:0008453">
    <property type="term" value="F:alanine-glyoxylate transaminase activity"/>
    <property type="evidence" value="ECO:0007669"/>
    <property type="project" value="TreeGrafter"/>
</dbReference>
<dbReference type="Gene3D" id="3.90.1150.10">
    <property type="entry name" value="Aspartate Aminotransferase, domain 1"/>
    <property type="match status" value="1"/>
</dbReference>
<comment type="cofactor">
    <cofactor evidence="1 5 7">
        <name>pyridoxal 5'-phosphate</name>
        <dbReference type="ChEBI" id="CHEBI:597326"/>
    </cofactor>
</comment>
<dbReference type="PIRSF" id="PIRSF000524">
    <property type="entry name" value="SPT"/>
    <property type="match status" value="1"/>
</dbReference>
<protein>
    <submittedName>
        <fullName evidence="9">Alanine--glyoxylate aminotransferase family protein</fullName>
    </submittedName>
</protein>
<evidence type="ECO:0000256" key="4">
    <source>
        <dbReference type="PIRSR" id="PIRSR000524-1"/>
    </source>
</evidence>
<keyword evidence="9" id="KW-0808">Transferase</keyword>
<name>A0A933E860_UNCTE</name>
<feature type="domain" description="Aminotransferase class V" evidence="8">
    <location>
        <begin position="6"/>
        <end position="325"/>
    </location>
</feature>
<keyword evidence="9" id="KW-0032">Aminotransferase</keyword>
<proteinExistence type="inferred from homology"/>
<dbReference type="FunFam" id="3.40.640.10:FF:000054">
    <property type="entry name" value="Serine--glyoxylate aminotransferase"/>
    <property type="match status" value="1"/>
</dbReference>
<evidence type="ECO:0000256" key="7">
    <source>
        <dbReference type="RuleBase" id="RU004504"/>
    </source>
</evidence>
<dbReference type="FunFam" id="3.90.1150.10:FF:000031">
    <property type="entry name" value="Serine--glyoxylate aminotransferase"/>
    <property type="match status" value="1"/>
</dbReference>
<comment type="caution">
    <text evidence="9">The sequence shown here is derived from an EMBL/GenBank/DDBJ whole genome shotgun (WGS) entry which is preliminary data.</text>
</comment>
<evidence type="ECO:0000313" key="9">
    <source>
        <dbReference type="EMBL" id="MBI4252142.1"/>
    </source>
</evidence>
<evidence type="ECO:0000256" key="1">
    <source>
        <dbReference type="ARBA" id="ARBA00001933"/>
    </source>
</evidence>
<dbReference type="SUPFAM" id="SSF53383">
    <property type="entry name" value="PLP-dependent transferases"/>
    <property type="match status" value="1"/>
</dbReference>
<accession>A0A933E860</accession>
<dbReference type="Gene3D" id="3.40.640.10">
    <property type="entry name" value="Type I PLP-dependent aspartate aminotransferase-like (Major domain)"/>
    <property type="match status" value="1"/>
</dbReference>
<keyword evidence="3 5" id="KW-0663">Pyridoxal phosphate</keyword>
<dbReference type="InterPro" id="IPR015422">
    <property type="entry name" value="PyrdxlP-dep_Trfase_small"/>
</dbReference>
<dbReference type="PANTHER" id="PTHR21152">
    <property type="entry name" value="AMINOTRANSFERASE CLASS V"/>
    <property type="match status" value="1"/>
</dbReference>
<dbReference type="InterPro" id="IPR015424">
    <property type="entry name" value="PyrdxlP-dep_Trfase"/>
</dbReference>
<evidence type="ECO:0000256" key="3">
    <source>
        <dbReference type="ARBA" id="ARBA00022898"/>
    </source>
</evidence>
<dbReference type="GO" id="GO:0004760">
    <property type="term" value="F:L-serine-pyruvate transaminase activity"/>
    <property type="evidence" value="ECO:0007669"/>
    <property type="project" value="TreeGrafter"/>
</dbReference>
<comment type="similarity">
    <text evidence="2 6">Belongs to the class-V pyridoxal-phosphate-dependent aminotransferase family.</text>
</comment>
<dbReference type="AlphaFoldDB" id="A0A933E860"/>
<organism evidence="9 10">
    <name type="scientific">Tectimicrobiota bacterium</name>
    <dbReference type="NCBI Taxonomy" id="2528274"/>
    <lineage>
        <taxon>Bacteria</taxon>
        <taxon>Pseudomonadati</taxon>
        <taxon>Nitrospinota/Tectimicrobiota group</taxon>
        <taxon>Candidatus Tectimicrobiota</taxon>
    </lineage>
</organism>
<dbReference type="InterPro" id="IPR015421">
    <property type="entry name" value="PyrdxlP-dep_Trfase_major"/>
</dbReference>
<evidence type="ECO:0000313" key="10">
    <source>
        <dbReference type="Proteomes" id="UP000752292"/>
    </source>
</evidence>
<dbReference type="Proteomes" id="UP000752292">
    <property type="component" value="Unassembled WGS sequence"/>
</dbReference>
<dbReference type="EMBL" id="JACQRX010000295">
    <property type="protein sequence ID" value="MBI4252142.1"/>
    <property type="molecule type" value="Genomic_DNA"/>
</dbReference>
<dbReference type="PROSITE" id="PS00595">
    <property type="entry name" value="AA_TRANSFER_CLASS_5"/>
    <property type="match status" value="1"/>
</dbReference>
<dbReference type="Pfam" id="PF00266">
    <property type="entry name" value="Aminotran_5"/>
    <property type="match status" value="1"/>
</dbReference>
<evidence type="ECO:0000256" key="2">
    <source>
        <dbReference type="ARBA" id="ARBA00009236"/>
    </source>
</evidence>
<dbReference type="PANTHER" id="PTHR21152:SF40">
    <property type="entry name" value="ALANINE--GLYOXYLATE AMINOTRANSFERASE"/>
    <property type="match status" value="1"/>
</dbReference>
<gene>
    <name evidence="9" type="ORF">HY618_06745</name>
</gene>
<dbReference type="InterPro" id="IPR024169">
    <property type="entry name" value="SP_NH2Trfase/AEP_transaminase"/>
</dbReference>
<dbReference type="GO" id="GO:0019265">
    <property type="term" value="P:glycine biosynthetic process, by transamination of glyoxylate"/>
    <property type="evidence" value="ECO:0007669"/>
    <property type="project" value="TreeGrafter"/>
</dbReference>